<dbReference type="InterPro" id="IPR036087">
    <property type="entry name" value="Nict_dMeBzImd_PRibTrfase_sf"/>
</dbReference>
<feature type="active site" description="Proton acceptor" evidence="11">
    <location>
        <position position="315"/>
    </location>
</feature>
<evidence type="ECO:0000256" key="9">
    <source>
        <dbReference type="ARBA" id="ARBA00030686"/>
    </source>
</evidence>
<dbReference type="CDD" id="cd02439">
    <property type="entry name" value="DMB-PRT_CobT"/>
    <property type="match status" value="1"/>
</dbReference>
<keyword evidence="6 11" id="KW-0169">Cobalamin biosynthesis</keyword>
<evidence type="ECO:0000256" key="8">
    <source>
        <dbReference type="ARBA" id="ARBA00022679"/>
    </source>
</evidence>
<evidence type="ECO:0000256" key="5">
    <source>
        <dbReference type="ARBA" id="ARBA00015486"/>
    </source>
</evidence>
<sequence length="348" mass="36503">MNLNLPSIPPFDESSAESARQRQNRLTKPTGALGWLETLSIQLAGITARPRPRFHRKAVILMAADHGVASEGVSAYPPEVTAQMVLNFQRGGAAINVLARQAGAQVSVVDIGVNYDFDNLPGIVNRKIARGTANLRRQPAMTRAQAEQAVQTGLEVAEEHIREGVDLIATGEMGIGNTTPAAAITAVMTGKPVEAVTGRGTGLDEVGLARKIEVISAAIALHRPDPTDALDVLAKIGGFEIGGLAGVMIGTAARRVPVVVDGFISGAAALIAAGLKPEIKPYLIASHLSQEIGHRAVWEALGLQPLLDLDLRLGEGTGAVLAFHLIEAAVRILDEMATFDEAGVSDRA</sequence>
<organism evidence="13">
    <name type="scientific">Bellilinea caldifistulae</name>
    <dbReference type="NCBI Taxonomy" id="360411"/>
    <lineage>
        <taxon>Bacteria</taxon>
        <taxon>Bacillati</taxon>
        <taxon>Chloroflexota</taxon>
        <taxon>Anaerolineae</taxon>
        <taxon>Anaerolineales</taxon>
        <taxon>Anaerolineaceae</taxon>
        <taxon>Bellilinea</taxon>
    </lineage>
</organism>
<dbReference type="NCBIfam" id="TIGR03160">
    <property type="entry name" value="cobT_DBIPRT"/>
    <property type="match status" value="1"/>
</dbReference>
<dbReference type="HAMAP" id="MF_00230">
    <property type="entry name" value="CobT"/>
    <property type="match status" value="1"/>
</dbReference>
<reference evidence="13" key="1">
    <citation type="journal article" date="2020" name="mSystems">
        <title>Genome- and Community-Level Interaction Insights into Carbon Utilization and Element Cycling Functions of Hydrothermarchaeota in Hydrothermal Sediment.</title>
        <authorList>
            <person name="Zhou Z."/>
            <person name="Liu Y."/>
            <person name="Xu W."/>
            <person name="Pan J."/>
            <person name="Luo Z.H."/>
            <person name="Li M."/>
        </authorList>
    </citation>
    <scope>NUCLEOTIDE SEQUENCE [LARGE SCALE GENOMIC DNA]</scope>
    <source>
        <strain evidence="13">SpSt-556</strain>
    </source>
</reference>
<evidence type="ECO:0000256" key="11">
    <source>
        <dbReference type="HAMAP-Rule" id="MF_00230"/>
    </source>
</evidence>
<feature type="region of interest" description="Disordered" evidence="12">
    <location>
        <begin position="1"/>
        <end position="24"/>
    </location>
</feature>
<dbReference type="NCBIfam" id="NF000996">
    <property type="entry name" value="PRK00105.1"/>
    <property type="match status" value="1"/>
</dbReference>
<evidence type="ECO:0000256" key="12">
    <source>
        <dbReference type="SAM" id="MobiDB-lite"/>
    </source>
</evidence>
<name>A0A7C4Q2P6_9CHLR</name>
<evidence type="ECO:0000256" key="4">
    <source>
        <dbReference type="ARBA" id="ARBA00011991"/>
    </source>
</evidence>
<comment type="pathway">
    <text evidence="2 11">Nucleoside biosynthesis; alpha-ribazole biosynthesis; alpha-ribazole from 5,6-dimethylbenzimidazole: step 1/2.</text>
</comment>
<evidence type="ECO:0000313" key="13">
    <source>
        <dbReference type="EMBL" id="HGS87924.1"/>
    </source>
</evidence>
<evidence type="ECO:0000256" key="7">
    <source>
        <dbReference type="ARBA" id="ARBA00022676"/>
    </source>
</evidence>
<dbReference type="Pfam" id="PF02277">
    <property type="entry name" value="DBI_PRT"/>
    <property type="match status" value="1"/>
</dbReference>
<comment type="caution">
    <text evidence="13">The sequence shown here is derived from an EMBL/GenBank/DDBJ whole genome shotgun (WGS) entry which is preliminary data.</text>
</comment>
<dbReference type="InterPro" id="IPR017846">
    <property type="entry name" value="Nict_dMeBzImd_PRibTrfase_bact"/>
</dbReference>
<accession>A0A7C4Q2P6</accession>
<protein>
    <recommendedName>
        <fullName evidence="5 11">Nicotinate-nucleotide--dimethylbenzimidazole phosphoribosyltransferase</fullName>
        <shortName evidence="11">NN:DBI PRT</shortName>
        <ecNumber evidence="4 11">2.4.2.21</ecNumber>
    </recommendedName>
    <alternativeName>
        <fullName evidence="9 11">N(1)-alpha-phosphoribosyltransferase</fullName>
    </alternativeName>
</protein>
<dbReference type="EMBL" id="DSXR01000097">
    <property type="protein sequence ID" value="HGS87924.1"/>
    <property type="molecule type" value="Genomic_DNA"/>
</dbReference>
<gene>
    <name evidence="11 13" type="primary">cobT</name>
    <name evidence="13" type="ORF">ENT17_09930</name>
</gene>
<comment type="function">
    <text evidence="1 11">Catalyzes the synthesis of alpha-ribazole-5'-phosphate from nicotinate mononucleotide (NAMN) and 5,6-dimethylbenzimidazole (DMB).</text>
</comment>
<evidence type="ECO:0000256" key="10">
    <source>
        <dbReference type="ARBA" id="ARBA00047340"/>
    </source>
</evidence>
<dbReference type="Gene3D" id="1.10.1610.10">
    <property type="match status" value="1"/>
</dbReference>
<dbReference type="AlphaFoldDB" id="A0A7C4Q2P6"/>
<dbReference type="GO" id="GO:0009236">
    <property type="term" value="P:cobalamin biosynthetic process"/>
    <property type="evidence" value="ECO:0007669"/>
    <property type="project" value="UniProtKB-UniRule"/>
</dbReference>
<evidence type="ECO:0000256" key="6">
    <source>
        <dbReference type="ARBA" id="ARBA00022573"/>
    </source>
</evidence>
<comment type="catalytic activity">
    <reaction evidence="10 11">
        <text>5,6-dimethylbenzimidazole + nicotinate beta-D-ribonucleotide = alpha-ribazole 5'-phosphate + nicotinate + H(+)</text>
        <dbReference type="Rhea" id="RHEA:11196"/>
        <dbReference type="ChEBI" id="CHEBI:15378"/>
        <dbReference type="ChEBI" id="CHEBI:15890"/>
        <dbReference type="ChEBI" id="CHEBI:32544"/>
        <dbReference type="ChEBI" id="CHEBI:57502"/>
        <dbReference type="ChEBI" id="CHEBI:57918"/>
        <dbReference type="EC" id="2.4.2.21"/>
    </reaction>
</comment>
<dbReference type="InterPro" id="IPR003200">
    <property type="entry name" value="Nict_dMeBzImd_PRibTrfase"/>
</dbReference>
<dbReference type="GO" id="GO:0008939">
    <property type="term" value="F:nicotinate-nucleotide-dimethylbenzimidazole phosphoribosyltransferase activity"/>
    <property type="evidence" value="ECO:0007669"/>
    <property type="project" value="UniProtKB-UniRule"/>
</dbReference>
<dbReference type="PANTHER" id="PTHR43463">
    <property type="entry name" value="NICOTINATE-NUCLEOTIDE--DIMETHYLBENZIMIDAZOLE PHOSPHORIBOSYLTRANSFERASE"/>
    <property type="match status" value="1"/>
</dbReference>
<proteinExistence type="inferred from homology"/>
<dbReference type="PANTHER" id="PTHR43463:SF1">
    <property type="entry name" value="NICOTINATE-NUCLEOTIDE--DIMETHYLBENZIMIDAZOLE PHOSPHORIBOSYLTRANSFERASE"/>
    <property type="match status" value="1"/>
</dbReference>
<keyword evidence="7 11" id="KW-0328">Glycosyltransferase</keyword>
<dbReference type="Gene3D" id="3.40.50.10210">
    <property type="match status" value="1"/>
</dbReference>
<dbReference type="UniPathway" id="UPA00061">
    <property type="reaction ID" value="UER00516"/>
</dbReference>
<dbReference type="SUPFAM" id="SSF52733">
    <property type="entry name" value="Nicotinate mononucleotide:5,6-dimethylbenzimidazole phosphoribosyltransferase (CobT)"/>
    <property type="match status" value="1"/>
</dbReference>
<dbReference type="InterPro" id="IPR023195">
    <property type="entry name" value="Nict_dMeBzImd_PRibTrfase_N"/>
</dbReference>
<dbReference type="EC" id="2.4.2.21" evidence="4 11"/>
<evidence type="ECO:0000256" key="1">
    <source>
        <dbReference type="ARBA" id="ARBA00002197"/>
    </source>
</evidence>
<evidence type="ECO:0000256" key="2">
    <source>
        <dbReference type="ARBA" id="ARBA00005049"/>
    </source>
</evidence>
<keyword evidence="8 11" id="KW-0808">Transferase</keyword>
<dbReference type="FunFam" id="3.40.50.10210:FF:000001">
    <property type="entry name" value="Nicotinate-nucleotide--dimethylbenzimidazole phosphoribosyltransferase"/>
    <property type="match status" value="1"/>
</dbReference>
<comment type="similarity">
    <text evidence="3 11">Belongs to the CobT family.</text>
</comment>
<evidence type="ECO:0000256" key="3">
    <source>
        <dbReference type="ARBA" id="ARBA00007110"/>
    </source>
</evidence>